<dbReference type="OrthoDB" id="7996938at2"/>
<sequence length="181" mass="19456">MSLPIFTIAWQGYGLYHSYEKTGVVGWPDVVQALAKIARKMAAKSAKVDHDALDDMVSLARSRVPVDTGLLLNGITGEVTDEGFEFRASAVHEKASGKPGADYARFVEFGHLTAARRAAAPAVADDAFFSGAGAPRARPTKGQTQVEPQPFFFNSAEEALQKRGLAMDDVIAQSAQEDGWQ</sequence>
<dbReference type="Proteomes" id="UP000236286">
    <property type="component" value="Unassembled WGS sequence"/>
</dbReference>
<comment type="caution">
    <text evidence="1">The sequence shown here is derived from an EMBL/GenBank/DDBJ whole genome shotgun (WGS) entry which is preliminary data.</text>
</comment>
<proteinExistence type="predicted"/>
<dbReference type="Pfam" id="PF04883">
    <property type="entry name" value="HK97-gp10_like"/>
    <property type="match status" value="1"/>
</dbReference>
<name>A0A2J7TJR6_METSI</name>
<evidence type="ECO:0000313" key="2">
    <source>
        <dbReference type="Proteomes" id="UP000236286"/>
    </source>
</evidence>
<dbReference type="InterPro" id="IPR010064">
    <property type="entry name" value="HK97-gp10_tail"/>
</dbReference>
<reference evidence="1 2" key="1">
    <citation type="submission" date="2017-10" db="EMBL/GenBank/DDBJ databases">
        <title>Genome announcement of Methylocella silvestris TVC from permafrost.</title>
        <authorList>
            <person name="Wang J."/>
            <person name="Geng K."/>
            <person name="Ul-Haque F."/>
            <person name="Crombie A.T."/>
            <person name="Street L.E."/>
            <person name="Wookey P.A."/>
            <person name="Murrell J.C."/>
            <person name="Pratscher J."/>
        </authorList>
    </citation>
    <scope>NUCLEOTIDE SEQUENCE [LARGE SCALE GENOMIC DNA]</scope>
    <source>
        <strain evidence="1 2">TVC</strain>
    </source>
</reference>
<dbReference type="AlphaFoldDB" id="A0A2J7TJR6"/>
<accession>A0A2J7TJR6</accession>
<organism evidence="1 2">
    <name type="scientific">Methylocella silvestris</name>
    <dbReference type="NCBI Taxonomy" id="199596"/>
    <lineage>
        <taxon>Bacteria</taxon>
        <taxon>Pseudomonadati</taxon>
        <taxon>Pseudomonadota</taxon>
        <taxon>Alphaproteobacteria</taxon>
        <taxon>Hyphomicrobiales</taxon>
        <taxon>Beijerinckiaceae</taxon>
        <taxon>Methylocella</taxon>
    </lineage>
</organism>
<dbReference type="RefSeq" id="WP_102842595.1">
    <property type="nucleotide sequence ID" value="NZ_PDZR01000003.1"/>
</dbReference>
<gene>
    <name evidence="1" type="ORF">CR492_04700</name>
</gene>
<protein>
    <submittedName>
        <fullName evidence="1">Uncharacterized protein</fullName>
    </submittedName>
</protein>
<evidence type="ECO:0000313" key="1">
    <source>
        <dbReference type="EMBL" id="PNG27006.1"/>
    </source>
</evidence>
<dbReference type="EMBL" id="PDZR01000003">
    <property type="protein sequence ID" value="PNG27006.1"/>
    <property type="molecule type" value="Genomic_DNA"/>
</dbReference>